<evidence type="ECO:0000313" key="3">
    <source>
        <dbReference type="Proteomes" id="UP001311232"/>
    </source>
</evidence>
<dbReference type="AlphaFoldDB" id="A0AAV9R0B2"/>
<dbReference type="Proteomes" id="UP001311232">
    <property type="component" value="Unassembled WGS sequence"/>
</dbReference>
<keyword evidence="3" id="KW-1185">Reference proteome</keyword>
<protein>
    <submittedName>
        <fullName evidence="2">Uncharacterized protein</fullName>
    </submittedName>
</protein>
<accession>A0AAV9R0B2</accession>
<dbReference type="EMBL" id="JAHHUM010002555">
    <property type="protein sequence ID" value="KAK5603196.1"/>
    <property type="molecule type" value="Genomic_DNA"/>
</dbReference>
<name>A0AAV9R0B2_9TELE</name>
<sequence>MKRDEDDGMKWDEGDDMKMDNGDGMKRDEGEGMKGRTRNEFEGRIGILIEAGGVAGFGNNWWRRGSRRQVIKNCGAARGGTTAERDD</sequence>
<comment type="caution">
    <text evidence="2">The sequence shown here is derived from an EMBL/GenBank/DDBJ whole genome shotgun (WGS) entry which is preliminary data.</text>
</comment>
<organism evidence="2 3">
    <name type="scientific">Crenichthys baileyi</name>
    <name type="common">White River springfish</name>
    <dbReference type="NCBI Taxonomy" id="28760"/>
    <lineage>
        <taxon>Eukaryota</taxon>
        <taxon>Metazoa</taxon>
        <taxon>Chordata</taxon>
        <taxon>Craniata</taxon>
        <taxon>Vertebrata</taxon>
        <taxon>Euteleostomi</taxon>
        <taxon>Actinopterygii</taxon>
        <taxon>Neopterygii</taxon>
        <taxon>Teleostei</taxon>
        <taxon>Neoteleostei</taxon>
        <taxon>Acanthomorphata</taxon>
        <taxon>Ovalentaria</taxon>
        <taxon>Atherinomorphae</taxon>
        <taxon>Cyprinodontiformes</taxon>
        <taxon>Goodeidae</taxon>
        <taxon>Crenichthys</taxon>
    </lineage>
</organism>
<evidence type="ECO:0000313" key="2">
    <source>
        <dbReference type="EMBL" id="KAK5603196.1"/>
    </source>
</evidence>
<feature type="region of interest" description="Disordered" evidence="1">
    <location>
        <begin position="1"/>
        <end position="38"/>
    </location>
</feature>
<feature type="non-terminal residue" evidence="2">
    <location>
        <position position="87"/>
    </location>
</feature>
<gene>
    <name evidence="2" type="ORF">CRENBAI_012963</name>
</gene>
<proteinExistence type="predicted"/>
<evidence type="ECO:0000256" key="1">
    <source>
        <dbReference type="SAM" id="MobiDB-lite"/>
    </source>
</evidence>
<reference evidence="2 3" key="1">
    <citation type="submission" date="2021-06" db="EMBL/GenBank/DDBJ databases">
        <authorList>
            <person name="Palmer J.M."/>
        </authorList>
    </citation>
    <scope>NUCLEOTIDE SEQUENCE [LARGE SCALE GENOMIC DNA]</scope>
    <source>
        <strain evidence="2 3">MEX-2019</strain>
        <tissue evidence="2">Muscle</tissue>
    </source>
</reference>